<reference evidence="3" key="1">
    <citation type="journal article" date="2014" name="Int. J. Syst. Evol. Microbiol.">
        <title>Complete genome sequence of Corynebacterium casei LMG S-19264T (=DSM 44701T), isolated from a smear-ripened cheese.</title>
        <authorList>
            <consortium name="US DOE Joint Genome Institute (JGI-PGF)"/>
            <person name="Walter F."/>
            <person name="Albersmeier A."/>
            <person name="Kalinowski J."/>
            <person name="Ruckert C."/>
        </authorList>
    </citation>
    <scope>NUCLEOTIDE SEQUENCE</scope>
    <source>
        <strain evidence="3">CGMCC 4.7372</strain>
    </source>
</reference>
<feature type="region of interest" description="Disordered" evidence="1">
    <location>
        <begin position="1"/>
        <end position="23"/>
    </location>
</feature>
<proteinExistence type="predicted"/>
<gene>
    <name evidence="3" type="ORF">GCM10011612_16350</name>
</gene>
<keyword evidence="2" id="KW-0472">Membrane</keyword>
<dbReference type="Proteomes" id="UP000614239">
    <property type="component" value="Unassembled WGS sequence"/>
</dbReference>
<keyword evidence="2" id="KW-0812">Transmembrane</keyword>
<keyword evidence="4" id="KW-1185">Reference proteome</keyword>
<evidence type="ECO:0000256" key="1">
    <source>
        <dbReference type="SAM" id="MobiDB-lite"/>
    </source>
</evidence>
<feature type="transmembrane region" description="Helical" evidence="2">
    <location>
        <begin position="76"/>
        <end position="98"/>
    </location>
</feature>
<evidence type="ECO:0008006" key="5">
    <source>
        <dbReference type="Google" id="ProtNLM"/>
    </source>
</evidence>
<organism evidence="3 4">
    <name type="scientific">Actinomyces gaoshouyii</name>
    <dbReference type="NCBI Taxonomy" id="1960083"/>
    <lineage>
        <taxon>Bacteria</taxon>
        <taxon>Bacillati</taxon>
        <taxon>Actinomycetota</taxon>
        <taxon>Actinomycetes</taxon>
        <taxon>Actinomycetales</taxon>
        <taxon>Actinomycetaceae</taxon>
        <taxon>Actinomyces</taxon>
    </lineage>
</organism>
<feature type="transmembrane region" description="Helical" evidence="2">
    <location>
        <begin position="110"/>
        <end position="131"/>
    </location>
</feature>
<comment type="caution">
    <text evidence="3">The sequence shown here is derived from an EMBL/GenBank/DDBJ whole genome shotgun (WGS) entry which is preliminary data.</text>
</comment>
<evidence type="ECO:0000313" key="4">
    <source>
        <dbReference type="Proteomes" id="UP000614239"/>
    </source>
</evidence>
<dbReference type="AlphaFoldDB" id="A0A8H9LJ56"/>
<evidence type="ECO:0000256" key="2">
    <source>
        <dbReference type="SAM" id="Phobius"/>
    </source>
</evidence>
<feature type="compositionally biased region" description="Low complexity" evidence="1">
    <location>
        <begin position="1"/>
        <end position="21"/>
    </location>
</feature>
<reference evidence="3" key="2">
    <citation type="submission" date="2020-09" db="EMBL/GenBank/DDBJ databases">
        <authorList>
            <person name="Sun Q."/>
            <person name="Zhou Y."/>
        </authorList>
    </citation>
    <scope>NUCLEOTIDE SEQUENCE</scope>
    <source>
        <strain evidence="3">CGMCC 4.7372</strain>
    </source>
</reference>
<sequence length="186" mass="19352">MSERGAAAAGPVEGAPSSSAAGVGGRIDWSPAVPDGVDCPWTRGRLTRWWLVLPADAVGAVMVAVLGAAGAHELDAIPMALAQGAIAVVIAWVCAWALLRGREHHLERPWPEGGAIVAVAWGAWTVMRILAVGGAGLASWAVMTGVLLVAVLGGWRWLYGFAKAHESLIPKPIQRRLDAQDQSSSA</sequence>
<keyword evidence="2" id="KW-1133">Transmembrane helix</keyword>
<accession>A0A8H9LJ56</accession>
<evidence type="ECO:0000313" key="3">
    <source>
        <dbReference type="EMBL" id="GGO99334.1"/>
    </source>
</evidence>
<feature type="transmembrane region" description="Helical" evidence="2">
    <location>
        <begin position="137"/>
        <end position="158"/>
    </location>
</feature>
<protein>
    <recommendedName>
        <fullName evidence="5">DUF3054 domain-containing protein</fullName>
    </recommendedName>
</protein>
<name>A0A8H9LJ56_9ACTO</name>
<feature type="transmembrane region" description="Helical" evidence="2">
    <location>
        <begin position="49"/>
        <end position="70"/>
    </location>
</feature>
<dbReference type="EMBL" id="BMNJ01000005">
    <property type="protein sequence ID" value="GGO99334.1"/>
    <property type="molecule type" value="Genomic_DNA"/>
</dbReference>